<dbReference type="InterPro" id="IPR052336">
    <property type="entry name" value="MlaD_Phospholipid_Transporter"/>
</dbReference>
<feature type="domain" description="Mce/MlaD" evidence="2">
    <location>
        <begin position="61"/>
        <end position="133"/>
    </location>
</feature>
<sequence length="347" mass="37633">MQLNREALVERAQDLLGTGRLRTPEEHRRDEIFLGICAVVVVIVVTITLGVIYLRPPGNVGYRAEFGNSSGVRTGDQVRVAGITVGRVDDVRIAGDRVAVKFSVQRDVRLGDETSIAVKMLTPVGGRYLMVAPKGTRALGDAVIPASRVTGTYDMSAIIETATPKVEQLDGSKLREVLTAARKTMTGDTNAIGQIVNSAAHLLDELGQRAVRLQGALKVSDEYLSATTKDRTILMNLVKSLADLGVGLGPRYDQVRRVFNELGRFFAVIKRITTIYEAGFEKAVVEGSKLLERLRPNVDSIGDILQNLDGVLERLRKSLSANGATIDQSAQKARGLRVCVPNAAKRC</sequence>
<dbReference type="Pfam" id="PF02470">
    <property type="entry name" value="MlaD"/>
    <property type="match status" value="1"/>
</dbReference>
<keyword evidence="1" id="KW-1133">Transmembrane helix</keyword>
<dbReference type="RefSeq" id="WP_007316581.1">
    <property type="nucleotide sequence ID" value="NZ_BAEH01000022.1"/>
</dbReference>
<dbReference type="GO" id="GO:0005576">
    <property type="term" value="C:extracellular region"/>
    <property type="evidence" value="ECO:0007669"/>
    <property type="project" value="TreeGrafter"/>
</dbReference>
<organism evidence="3 4">
    <name type="scientific">Gordonia effusa NBRC 100432</name>
    <dbReference type="NCBI Taxonomy" id="1077974"/>
    <lineage>
        <taxon>Bacteria</taxon>
        <taxon>Bacillati</taxon>
        <taxon>Actinomycetota</taxon>
        <taxon>Actinomycetes</taxon>
        <taxon>Mycobacteriales</taxon>
        <taxon>Gordoniaceae</taxon>
        <taxon>Gordonia</taxon>
    </lineage>
</organism>
<evidence type="ECO:0000313" key="3">
    <source>
        <dbReference type="EMBL" id="GAB17243.1"/>
    </source>
</evidence>
<dbReference type="PANTHER" id="PTHR33371">
    <property type="entry name" value="INTERMEMBRANE PHOSPHOLIPID TRANSPORT SYSTEM BINDING PROTEIN MLAD-RELATED"/>
    <property type="match status" value="1"/>
</dbReference>
<dbReference type="AlphaFoldDB" id="H0QWP2"/>
<dbReference type="PANTHER" id="PTHR33371:SF18">
    <property type="entry name" value="MCE-FAMILY PROTEIN MCE3C"/>
    <property type="match status" value="1"/>
</dbReference>
<keyword evidence="1" id="KW-0812">Transmembrane</keyword>
<comment type="caution">
    <text evidence="3">The sequence shown here is derived from an EMBL/GenBank/DDBJ whole genome shotgun (WGS) entry which is preliminary data.</text>
</comment>
<evidence type="ECO:0000313" key="4">
    <source>
        <dbReference type="Proteomes" id="UP000035034"/>
    </source>
</evidence>
<proteinExistence type="predicted"/>
<dbReference type="EMBL" id="BAEH01000022">
    <property type="protein sequence ID" value="GAB17243.1"/>
    <property type="molecule type" value="Genomic_DNA"/>
</dbReference>
<keyword evidence="4" id="KW-1185">Reference proteome</keyword>
<keyword evidence="1" id="KW-0472">Membrane</keyword>
<protein>
    <submittedName>
        <fullName evidence="3">Mce family protein</fullName>
    </submittedName>
</protein>
<dbReference type="OrthoDB" id="4379218at2"/>
<evidence type="ECO:0000259" key="2">
    <source>
        <dbReference type="Pfam" id="PF02470"/>
    </source>
</evidence>
<reference evidence="3 4" key="1">
    <citation type="submission" date="2011-12" db="EMBL/GenBank/DDBJ databases">
        <title>Whole genome shotgun sequence of Gordonia effusa NBRC 100432.</title>
        <authorList>
            <person name="Yoshida I."/>
            <person name="Takarada H."/>
            <person name="Hosoyama A."/>
            <person name="Tsuchikane K."/>
            <person name="Katsumata H."/>
            <person name="Yamazaki S."/>
            <person name="Fujita N."/>
        </authorList>
    </citation>
    <scope>NUCLEOTIDE SEQUENCE [LARGE SCALE GENOMIC DNA]</scope>
    <source>
        <strain evidence="3 4">NBRC 100432</strain>
    </source>
</reference>
<gene>
    <name evidence="3" type="primary">mceC</name>
    <name evidence="3" type="ORF">GOEFS_022_00230</name>
</gene>
<dbReference type="STRING" id="1077974.GOEFS_022_00230"/>
<dbReference type="Proteomes" id="UP000035034">
    <property type="component" value="Unassembled WGS sequence"/>
</dbReference>
<dbReference type="InterPro" id="IPR003399">
    <property type="entry name" value="Mce/MlaD"/>
</dbReference>
<feature type="transmembrane region" description="Helical" evidence="1">
    <location>
        <begin position="32"/>
        <end position="54"/>
    </location>
</feature>
<evidence type="ECO:0000256" key="1">
    <source>
        <dbReference type="SAM" id="Phobius"/>
    </source>
</evidence>
<name>H0QWP2_9ACTN</name>
<dbReference type="eggNOG" id="COG1463">
    <property type="taxonomic scope" value="Bacteria"/>
</dbReference>
<accession>H0QWP2</accession>